<comment type="similarity">
    <text evidence="1">Belongs to the HipA Ser/Thr kinase family.</text>
</comment>
<feature type="domain" description="HipA-like C-terminal" evidence="5">
    <location>
        <begin position="175"/>
        <end position="346"/>
    </location>
</feature>
<protein>
    <submittedName>
        <fullName evidence="6">Type II toxin-antitoxin system HipA family toxin</fullName>
    </submittedName>
</protein>
<gene>
    <name evidence="6" type="ORF">D3272_13535</name>
</gene>
<evidence type="ECO:0000256" key="2">
    <source>
        <dbReference type="ARBA" id="ARBA00022679"/>
    </source>
</evidence>
<evidence type="ECO:0000256" key="3">
    <source>
        <dbReference type="ARBA" id="ARBA00022777"/>
    </source>
</evidence>
<comment type="caution">
    <text evidence="6">The sequence shown here is derived from an EMBL/GenBank/DDBJ whole genome shotgun (WGS) entry which is preliminary data.</text>
</comment>
<dbReference type="InterPro" id="IPR052028">
    <property type="entry name" value="HipA_Ser/Thr_kinase"/>
</dbReference>
<keyword evidence="3" id="KW-0418">Kinase</keyword>
<evidence type="ECO:0000313" key="6">
    <source>
        <dbReference type="EMBL" id="RYB04453.1"/>
    </source>
</evidence>
<dbReference type="PANTHER" id="PTHR37419:SF8">
    <property type="entry name" value="TOXIN YJJJ"/>
    <property type="match status" value="1"/>
</dbReference>
<name>A0A4Q2RDM5_9HYPH</name>
<dbReference type="GO" id="GO:0005829">
    <property type="term" value="C:cytosol"/>
    <property type="evidence" value="ECO:0007669"/>
    <property type="project" value="TreeGrafter"/>
</dbReference>
<dbReference type="InterPro" id="IPR012893">
    <property type="entry name" value="HipA-like_C"/>
</dbReference>
<dbReference type="GO" id="GO:0004674">
    <property type="term" value="F:protein serine/threonine kinase activity"/>
    <property type="evidence" value="ECO:0007669"/>
    <property type="project" value="TreeGrafter"/>
</dbReference>
<dbReference type="AlphaFoldDB" id="A0A4Q2RDM5"/>
<keyword evidence="7" id="KW-1185">Reference proteome</keyword>
<sequence>MWELSEAGRIDTLFVFRRSGTGHVVVGVLVFEGRGRVRRGRFQYAPSYLRDGGRWAIDPVSLQLGPRWRNASPSEAPLAFHDSGPDGWGKSIVDRAYPDLELGMAEYLASRGGRRTGDLLYGPTPERPDTWRPTAEPSRGSAAEDDVGMLLDAAMEAEEGTATADQLALLVPSSAVGGARPKARVRVDGVDWIAKFPASSDRFDDPRMEAVCLDVAEAAGIAVPERRLLRLRRGTALLVRRFDRDERGGALAYLSAGTLLRQGIDVYGTNQTYLDIALVGQRIGVPGTREEMYRRYVVNSLLHNTDDHLRNHAFIGDAGGWRLSPAFDVVPHVGRQTHVCAAAPGIGHGRDPLGARHVHRRFGFDATIGEAVYERALTAFSRIREFMDAREVTEGDRAFVLHRLGA</sequence>
<evidence type="ECO:0000313" key="7">
    <source>
        <dbReference type="Proteomes" id="UP000289411"/>
    </source>
</evidence>
<proteinExistence type="inferred from homology"/>
<accession>A0A4Q2RDM5</accession>
<evidence type="ECO:0000259" key="5">
    <source>
        <dbReference type="Pfam" id="PF07804"/>
    </source>
</evidence>
<evidence type="ECO:0000256" key="4">
    <source>
        <dbReference type="SAM" id="MobiDB-lite"/>
    </source>
</evidence>
<dbReference type="Proteomes" id="UP000289411">
    <property type="component" value="Unassembled WGS sequence"/>
</dbReference>
<dbReference type="Pfam" id="PF07804">
    <property type="entry name" value="HipA_C"/>
    <property type="match status" value="1"/>
</dbReference>
<evidence type="ECO:0000256" key="1">
    <source>
        <dbReference type="ARBA" id="ARBA00010164"/>
    </source>
</evidence>
<reference evidence="6 7" key="1">
    <citation type="submission" date="2018-09" db="EMBL/GenBank/DDBJ databases">
        <authorList>
            <person name="Grouzdev D.S."/>
            <person name="Krutkina M.S."/>
        </authorList>
    </citation>
    <scope>NUCLEOTIDE SEQUENCE [LARGE SCALE GENOMIC DNA]</scope>
    <source>
        <strain evidence="6 7">RmlP001</strain>
    </source>
</reference>
<keyword evidence="2" id="KW-0808">Transferase</keyword>
<dbReference type="PANTHER" id="PTHR37419">
    <property type="entry name" value="SERINE/THREONINE-PROTEIN KINASE TOXIN HIPA"/>
    <property type="match status" value="1"/>
</dbReference>
<feature type="region of interest" description="Disordered" evidence="4">
    <location>
        <begin position="121"/>
        <end position="142"/>
    </location>
</feature>
<dbReference type="OrthoDB" id="9805913at2"/>
<organism evidence="6 7">
    <name type="scientific">Lichenibacterium ramalinae</name>
    <dbReference type="NCBI Taxonomy" id="2316527"/>
    <lineage>
        <taxon>Bacteria</taxon>
        <taxon>Pseudomonadati</taxon>
        <taxon>Pseudomonadota</taxon>
        <taxon>Alphaproteobacteria</taxon>
        <taxon>Hyphomicrobiales</taxon>
        <taxon>Lichenihabitantaceae</taxon>
        <taxon>Lichenibacterium</taxon>
    </lineage>
</organism>
<dbReference type="EMBL" id="QYBC01000010">
    <property type="protein sequence ID" value="RYB04453.1"/>
    <property type="molecule type" value="Genomic_DNA"/>
</dbReference>
<reference evidence="6 7" key="2">
    <citation type="submission" date="2019-02" db="EMBL/GenBank/DDBJ databases">
        <title>'Lichenibacterium ramalinii' gen. nov. sp. nov., 'Lichenibacterium minor' gen. nov. sp. nov.</title>
        <authorList>
            <person name="Pankratov T."/>
        </authorList>
    </citation>
    <scope>NUCLEOTIDE SEQUENCE [LARGE SCALE GENOMIC DNA]</scope>
    <source>
        <strain evidence="6 7">RmlP001</strain>
    </source>
</reference>